<accession>A0ABS4FXT9</accession>
<evidence type="ECO:0000256" key="1">
    <source>
        <dbReference type="SAM" id="Phobius"/>
    </source>
</evidence>
<sequence length="203" mass="22107">MSLFQFFKDIYSFKKAMLVAVSLFIVGIILGTVNSQLIDQIIQPSIAQLQSISTDLSSSNNPEWSFFKFIFINNATKSLAVLALGGFFGLVPAFFLVMNGMMLGYILAVAAASGQAWGIILVRGILPHGIIELPVIIIAAAYGLQFGYLVLRSLGEMGGAGKGQKSVNWRGYFQKVIRAVVWITLLLCIAAVIESTITFYLVK</sequence>
<dbReference type="RefSeq" id="WP_210090984.1">
    <property type="nucleotide sequence ID" value="NZ_JAGGKG010000026.1"/>
</dbReference>
<protein>
    <submittedName>
        <fullName evidence="2">Stage II sporulation protein M</fullName>
    </submittedName>
</protein>
<feature type="transmembrane region" description="Helical" evidence="1">
    <location>
        <begin position="179"/>
        <end position="202"/>
    </location>
</feature>
<comment type="caution">
    <text evidence="2">The sequence shown here is derived from an EMBL/GenBank/DDBJ whole genome shotgun (WGS) entry which is preliminary data.</text>
</comment>
<name>A0ABS4FXT9_9BACL</name>
<keyword evidence="3" id="KW-1185">Reference proteome</keyword>
<feature type="transmembrane region" description="Helical" evidence="1">
    <location>
        <begin position="78"/>
        <end position="97"/>
    </location>
</feature>
<dbReference type="Proteomes" id="UP001519272">
    <property type="component" value="Unassembled WGS sequence"/>
</dbReference>
<keyword evidence="1" id="KW-1133">Transmembrane helix</keyword>
<proteinExistence type="predicted"/>
<dbReference type="EMBL" id="JAGGKG010000026">
    <property type="protein sequence ID" value="MBP1907401.1"/>
    <property type="molecule type" value="Genomic_DNA"/>
</dbReference>
<organism evidence="2 3">
    <name type="scientific">Paenibacillus turicensis</name>
    <dbReference type="NCBI Taxonomy" id="160487"/>
    <lineage>
        <taxon>Bacteria</taxon>
        <taxon>Bacillati</taxon>
        <taxon>Bacillota</taxon>
        <taxon>Bacilli</taxon>
        <taxon>Bacillales</taxon>
        <taxon>Paenibacillaceae</taxon>
        <taxon>Paenibacillus</taxon>
    </lineage>
</organism>
<feature type="transmembrane region" description="Helical" evidence="1">
    <location>
        <begin position="16"/>
        <end position="33"/>
    </location>
</feature>
<reference evidence="2 3" key="1">
    <citation type="submission" date="2021-03" db="EMBL/GenBank/DDBJ databases">
        <title>Genomic Encyclopedia of Type Strains, Phase IV (KMG-IV): sequencing the most valuable type-strain genomes for metagenomic binning, comparative biology and taxonomic classification.</title>
        <authorList>
            <person name="Goeker M."/>
        </authorList>
    </citation>
    <scope>NUCLEOTIDE SEQUENCE [LARGE SCALE GENOMIC DNA]</scope>
    <source>
        <strain evidence="2 3">DSM 14349</strain>
    </source>
</reference>
<feature type="transmembrane region" description="Helical" evidence="1">
    <location>
        <begin position="133"/>
        <end position="151"/>
    </location>
</feature>
<dbReference type="PANTHER" id="PTHR35337">
    <property type="entry name" value="SLR1478 PROTEIN"/>
    <property type="match status" value="1"/>
</dbReference>
<feature type="transmembrane region" description="Helical" evidence="1">
    <location>
        <begin position="103"/>
        <end position="126"/>
    </location>
</feature>
<dbReference type="InterPro" id="IPR002798">
    <property type="entry name" value="SpoIIM-like"/>
</dbReference>
<dbReference type="PANTHER" id="PTHR35337:SF1">
    <property type="entry name" value="SLR1478 PROTEIN"/>
    <property type="match status" value="1"/>
</dbReference>
<evidence type="ECO:0000313" key="3">
    <source>
        <dbReference type="Proteomes" id="UP001519272"/>
    </source>
</evidence>
<evidence type="ECO:0000313" key="2">
    <source>
        <dbReference type="EMBL" id="MBP1907401.1"/>
    </source>
</evidence>
<dbReference type="Pfam" id="PF01944">
    <property type="entry name" value="SpoIIM"/>
    <property type="match status" value="1"/>
</dbReference>
<gene>
    <name evidence="2" type="ORF">J2Z32_004076</name>
</gene>
<keyword evidence="1" id="KW-0472">Membrane</keyword>
<keyword evidence="1" id="KW-0812">Transmembrane</keyword>